<keyword evidence="1" id="KW-0812">Transmembrane</keyword>
<name>A0ABM7IAS9_9MYCO</name>
<feature type="transmembrane region" description="Helical" evidence="1">
    <location>
        <begin position="95"/>
        <end position="114"/>
    </location>
</feature>
<evidence type="ECO:0000313" key="2">
    <source>
        <dbReference type="EMBL" id="BBX83709.1"/>
    </source>
</evidence>
<proteinExistence type="predicted"/>
<evidence type="ECO:0000256" key="1">
    <source>
        <dbReference type="SAM" id="Phobius"/>
    </source>
</evidence>
<reference evidence="2 3" key="1">
    <citation type="journal article" date="2019" name="Emerg. Microbes Infect.">
        <title>Comprehensive subspecies identification of 175 nontuberculous mycobacteria species based on 7547 genomic profiles.</title>
        <authorList>
            <person name="Matsumoto Y."/>
            <person name="Kinjo T."/>
            <person name="Motooka D."/>
            <person name="Nabeya D."/>
            <person name="Jung N."/>
            <person name="Uechi K."/>
            <person name="Horii T."/>
            <person name="Iida T."/>
            <person name="Fujita J."/>
            <person name="Nakamura S."/>
        </authorList>
    </citation>
    <scope>NUCLEOTIDE SEQUENCE [LARGE SCALE GENOMIC DNA]</scope>
    <source>
        <strain evidence="2 3">JCM 15296</strain>
    </source>
</reference>
<protein>
    <submittedName>
        <fullName evidence="2">Uncharacterized protein</fullName>
    </submittedName>
</protein>
<keyword evidence="1" id="KW-0472">Membrane</keyword>
<evidence type="ECO:0000313" key="3">
    <source>
        <dbReference type="Proteomes" id="UP000465609"/>
    </source>
</evidence>
<keyword evidence="1" id="KW-1133">Transmembrane helix</keyword>
<sequence>MGGGCDGCRRKCQWQHHRIDRGPRRAAATAVVGLVNDRQQRRHHRDNLALDVELAKLLKDGSAAKQILDGFITSEIRRIAVRGYTEDKRRLRNSVFVFVLAASITVLGIDAASIRTRSDSVSSGLQS</sequence>
<dbReference type="Proteomes" id="UP000465609">
    <property type="component" value="Chromosome"/>
</dbReference>
<dbReference type="EMBL" id="AP022577">
    <property type="protein sequence ID" value="BBX83709.1"/>
    <property type="molecule type" value="Genomic_DNA"/>
</dbReference>
<keyword evidence="3" id="KW-1185">Reference proteome</keyword>
<gene>
    <name evidence="2" type="ORF">MAUB_15820</name>
</gene>
<accession>A0ABM7IAS9</accession>
<organism evidence="2 3">
    <name type="scientific">Mycolicibacterium aubagnense</name>
    <dbReference type="NCBI Taxonomy" id="319707"/>
    <lineage>
        <taxon>Bacteria</taxon>
        <taxon>Bacillati</taxon>
        <taxon>Actinomycetota</taxon>
        <taxon>Actinomycetes</taxon>
        <taxon>Mycobacteriales</taxon>
        <taxon>Mycobacteriaceae</taxon>
        <taxon>Mycolicibacterium</taxon>
    </lineage>
</organism>